<comment type="caution">
    <text evidence="4">The sequence shown here is derived from an EMBL/GenBank/DDBJ whole genome shotgun (WGS) entry which is preliminary data.</text>
</comment>
<dbReference type="PANTHER" id="PTHR45616:SF12">
    <property type="entry name" value="KERATIN, TYPE II CUTICULAR HB2"/>
    <property type="match status" value="1"/>
</dbReference>
<dbReference type="GO" id="GO:0045109">
    <property type="term" value="P:intermediate filament organization"/>
    <property type="evidence" value="ECO:0007669"/>
    <property type="project" value="TreeGrafter"/>
</dbReference>
<name>A0A7L4AEG8_9AVES</name>
<keyword evidence="1" id="KW-0403">Intermediate filament</keyword>
<evidence type="ECO:0000256" key="1">
    <source>
        <dbReference type="ARBA" id="ARBA00022754"/>
    </source>
</evidence>
<dbReference type="GO" id="GO:0045095">
    <property type="term" value="C:keratin filament"/>
    <property type="evidence" value="ECO:0007669"/>
    <property type="project" value="InterPro"/>
</dbReference>
<dbReference type="GO" id="GO:0005615">
    <property type="term" value="C:extracellular space"/>
    <property type="evidence" value="ECO:0007669"/>
    <property type="project" value="TreeGrafter"/>
</dbReference>
<dbReference type="GO" id="GO:0031424">
    <property type="term" value="P:keratinization"/>
    <property type="evidence" value="ECO:0007669"/>
    <property type="project" value="TreeGrafter"/>
</dbReference>
<dbReference type="GO" id="GO:0030280">
    <property type="term" value="F:structural constituent of skin epidermis"/>
    <property type="evidence" value="ECO:0007669"/>
    <property type="project" value="TreeGrafter"/>
</dbReference>
<dbReference type="PROSITE" id="PS51842">
    <property type="entry name" value="IF_ROD_2"/>
    <property type="match status" value="1"/>
</dbReference>
<dbReference type="EMBL" id="VZZV01000955">
    <property type="protein sequence ID" value="NXW23699.1"/>
    <property type="molecule type" value="Genomic_DNA"/>
</dbReference>
<evidence type="ECO:0000259" key="3">
    <source>
        <dbReference type="PROSITE" id="PS51842"/>
    </source>
</evidence>
<dbReference type="Proteomes" id="UP000562238">
    <property type="component" value="Unassembled WGS sequence"/>
</dbReference>
<dbReference type="FunFam" id="1.20.5.1160:FF:000001">
    <property type="entry name" value="Keratin type II"/>
    <property type="match status" value="1"/>
</dbReference>
<accession>A0A7L4AEG8</accession>
<dbReference type="Pfam" id="PF00038">
    <property type="entry name" value="Filament"/>
    <property type="match status" value="1"/>
</dbReference>
<organism evidence="4 5">
    <name type="scientific">Circaetus pectoralis</name>
    <name type="common">black-chested snake-eagle</name>
    <dbReference type="NCBI Taxonomy" id="321084"/>
    <lineage>
        <taxon>Eukaryota</taxon>
        <taxon>Metazoa</taxon>
        <taxon>Chordata</taxon>
        <taxon>Craniata</taxon>
        <taxon>Vertebrata</taxon>
        <taxon>Euteleostomi</taxon>
        <taxon>Archelosauria</taxon>
        <taxon>Archosauria</taxon>
        <taxon>Dinosauria</taxon>
        <taxon>Saurischia</taxon>
        <taxon>Theropoda</taxon>
        <taxon>Coelurosauria</taxon>
        <taxon>Aves</taxon>
        <taxon>Neognathae</taxon>
        <taxon>Neoaves</taxon>
        <taxon>Telluraves</taxon>
        <taxon>Accipitrimorphae</taxon>
        <taxon>Accipitriformes</taxon>
        <taxon>Accipitridae</taxon>
        <taxon>Accipitrinae</taxon>
        <taxon>Circaetus</taxon>
    </lineage>
</organism>
<dbReference type="PANTHER" id="PTHR45616">
    <property type="entry name" value="GATA-TYPE DOMAIN-CONTAINING PROTEIN"/>
    <property type="match status" value="1"/>
</dbReference>
<proteinExistence type="predicted"/>
<dbReference type="InterPro" id="IPR039008">
    <property type="entry name" value="IF_rod_dom"/>
</dbReference>
<dbReference type="AlphaFoldDB" id="A0A7L4AEG8"/>
<gene>
    <name evidence="4" type="primary">Krt84</name>
    <name evidence="4" type="ORF">CIRPEC_R09129</name>
</gene>
<dbReference type="Gene3D" id="1.20.5.1160">
    <property type="entry name" value="Vasodilator-stimulated phosphoprotein"/>
    <property type="match status" value="1"/>
</dbReference>
<dbReference type="InterPro" id="IPR032444">
    <property type="entry name" value="Keratin_2_head"/>
</dbReference>
<dbReference type="SUPFAM" id="SSF64593">
    <property type="entry name" value="Intermediate filament protein, coiled coil region"/>
    <property type="match status" value="1"/>
</dbReference>
<keyword evidence="2" id="KW-0175">Coiled coil</keyword>
<dbReference type="PRINTS" id="PR01276">
    <property type="entry name" value="TYPE2KERATIN"/>
</dbReference>
<feature type="non-terminal residue" evidence="4">
    <location>
        <position position="255"/>
    </location>
</feature>
<keyword evidence="5" id="KW-1185">Reference proteome</keyword>
<protein>
    <submittedName>
        <fullName evidence="4">KRT84 protein</fullName>
    </submittedName>
</protein>
<sequence length="255" mass="28174">SMRSFSFCSAVIPRSVKRYTVSTVSCWGGGGVGYPGPGCFGSRSLGGNAGCKPKLAISGCHLPRHGYSPSRTGSGYGGAGFGSRGGGALGTCTPIAKVTVNEHLLQLLELEMDPNLQPVNITNHYTLNALLLGFKFLEQQNKVLETKWGFLQEQKCYRSNIEPMFESYIGNLKRQLHVLGSDRAKLETELSTMQGIMEDHKKKYEEETHWQTCAENEFVMIKKDADCAYVNKAELEAKVESFVQQINCLRSLYKV</sequence>
<evidence type="ECO:0000256" key="2">
    <source>
        <dbReference type="ARBA" id="ARBA00023054"/>
    </source>
</evidence>
<feature type="domain" description="IF rod" evidence="3">
    <location>
        <begin position="136"/>
        <end position="255"/>
    </location>
</feature>
<evidence type="ECO:0000313" key="5">
    <source>
        <dbReference type="Proteomes" id="UP000562238"/>
    </source>
</evidence>
<feature type="non-terminal residue" evidence="4">
    <location>
        <position position="1"/>
    </location>
</feature>
<evidence type="ECO:0000313" key="4">
    <source>
        <dbReference type="EMBL" id="NXW23699.1"/>
    </source>
</evidence>
<reference evidence="4 5" key="1">
    <citation type="submission" date="2019-09" db="EMBL/GenBank/DDBJ databases">
        <title>Bird 10,000 Genomes (B10K) Project - Family phase.</title>
        <authorList>
            <person name="Zhang G."/>
        </authorList>
    </citation>
    <scope>NUCLEOTIDE SEQUENCE [LARGE SCALE GENOMIC DNA]</scope>
    <source>
        <strain evidence="4">B10K-DU-010-60</strain>
        <tissue evidence="4">Muscle</tissue>
    </source>
</reference>
<dbReference type="InterPro" id="IPR003054">
    <property type="entry name" value="Keratin_II"/>
</dbReference>
<dbReference type="Pfam" id="PF16208">
    <property type="entry name" value="Keratin_2_head"/>
    <property type="match status" value="1"/>
</dbReference>